<dbReference type="RefSeq" id="WP_107821926.1">
    <property type="nucleotide sequence ID" value="NZ_OY782574.1"/>
</dbReference>
<sequence length="550" mass="59589">MKKYNIYLSILIFGMPLLLGACQTDNYELGKLITPTNVDFTYEIVGADAENPYGDGTGLVSFTATADHEITYTYSFGDGTDRKVAPDGKISHQFSKTGVNTYLVTVDAVGAGGLASSKTMPVEVLSTFTDDEALELLTGGSSKKWYWAADQPGNIGLGPNDRKYSGNEHTWSYWFTSTAWHPDKLCMYDAEFVFTKTADGLTFEQTAGTAYIPADYANTIGVEGNTCHGEDVVPSLYGVKNVSFSPSSSIATVDGGYRGTTMTFSDGGFMCWYVGTSVHEIIQLTDDILKVRIEGTGANAWYCTFTTTNPNEGNVEYNDLVWSDEFETDGAPNSANWTYDLGAGGWGNNEAQSYTNNPENVSISDGILKITAKADGAGGYTSARIKTEGLYEFTYGRVEVRAKLPAGGGTWPAIWMLGANFSTAGWPDCGEIDIMEAIGNDPGYVQSALHTPSSSGDTDYKGSTVVADASEAFHIYSVNWSPNEISFLIDGEIYYTYVPQTKDAAHWPFDADQFLILNVAMGGTLGGTIDPSFTQATMEIDYVRVYQNTD</sequence>
<dbReference type="GO" id="GO:0005975">
    <property type="term" value="P:carbohydrate metabolic process"/>
    <property type="evidence" value="ECO:0007669"/>
    <property type="project" value="InterPro"/>
</dbReference>
<dbReference type="InterPro" id="IPR000757">
    <property type="entry name" value="Beta-glucanase-like"/>
</dbReference>
<feature type="chain" id="PRO_5015623014" evidence="2">
    <location>
        <begin position="21"/>
        <end position="550"/>
    </location>
</feature>
<dbReference type="CDD" id="cd00146">
    <property type="entry name" value="PKD"/>
    <property type="match status" value="1"/>
</dbReference>
<gene>
    <name evidence="5" type="ORF">C8N47_106109</name>
</gene>
<evidence type="ECO:0000256" key="2">
    <source>
        <dbReference type="SAM" id="SignalP"/>
    </source>
</evidence>
<dbReference type="Proteomes" id="UP000243525">
    <property type="component" value="Unassembled WGS sequence"/>
</dbReference>
<evidence type="ECO:0000313" key="6">
    <source>
        <dbReference type="Proteomes" id="UP000243525"/>
    </source>
</evidence>
<dbReference type="GO" id="GO:0004553">
    <property type="term" value="F:hydrolase activity, hydrolyzing O-glycosyl compounds"/>
    <property type="evidence" value="ECO:0007669"/>
    <property type="project" value="InterPro"/>
</dbReference>
<dbReference type="EMBL" id="QAAD01000006">
    <property type="protein sequence ID" value="PTN09010.1"/>
    <property type="molecule type" value="Genomic_DNA"/>
</dbReference>
<keyword evidence="5" id="KW-0378">Hydrolase</keyword>
<dbReference type="PANTHER" id="PTHR10963">
    <property type="entry name" value="GLYCOSYL HYDROLASE-RELATED"/>
    <property type="match status" value="1"/>
</dbReference>
<dbReference type="OrthoDB" id="9809583at2"/>
<feature type="signal peptide" evidence="2">
    <location>
        <begin position="1"/>
        <end position="20"/>
    </location>
</feature>
<evidence type="ECO:0000259" key="3">
    <source>
        <dbReference type="PROSITE" id="PS50093"/>
    </source>
</evidence>
<evidence type="ECO:0000259" key="4">
    <source>
        <dbReference type="PROSITE" id="PS51762"/>
    </source>
</evidence>
<comment type="caution">
    <text evidence="5">The sequence shown here is derived from an EMBL/GenBank/DDBJ whole genome shotgun (WGS) entry which is preliminary data.</text>
</comment>
<proteinExistence type="inferred from homology"/>
<dbReference type="PROSITE" id="PS51257">
    <property type="entry name" value="PROKAR_LIPOPROTEIN"/>
    <property type="match status" value="1"/>
</dbReference>
<dbReference type="PANTHER" id="PTHR10963:SF55">
    <property type="entry name" value="GLYCOSIDE HYDROLASE FAMILY 16 PROTEIN"/>
    <property type="match status" value="1"/>
</dbReference>
<dbReference type="InterPro" id="IPR013783">
    <property type="entry name" value="Ig-like_fold"/>
</dbReference>
<dbReference type="CDD" id="cd08023">
    <property type="entry name" value="GH16_laminarinase_like"/>
    <property type="match status" value="1"/>
</dbReference>
<dbReference type="SUPFAM" id="SSF49299">
    <property type="entry name" value="PKD domain"/>
    <property type="match status" value="1"/>
</dbReference>
<dbReference type="Pfam" id="PF00722">
    <property type="entry name" value="Glyco_hydro_16"/>
    <property type="match status" value="1"/>
</dbReference>
<evidence type="ECO:0000256" key="1">
    <source>
        <dbReference type="ARBA" id="ARBA00006865"/>
    </source>
</evidence>
<feature type="domain" description="GH16" evidence="4">
    <location>
        <begin position="304"/>
        <end position="550"/>
    </location>
</feature>
<dbReference type="AlphaFoldDB" id="A0A2T5C2N4"/>
<dbReference type="InterPro" id="IPR050546">
    <property type="entry name" value="Glycosyl_Hydrlase_16"/>
</dbReference>
<dbReference type="InterPro" id="IPR035986">
    <property type="entry name" value="PKD_dom_sf"/>
</dbReference>
<name>A0A2T5C2N4_9BACT</name>
<organism evidence="5 6">
    <name type="scientific">Mangrovibacterium marinum</name>
    <dbReference type="NCBI Taxonomy" id="1639118"/>
    <lineage>
        <taxon>Bacteria</taxon>
        <taxon>Pseudomonadati</taxon>
        <taxon>Bacteroidota</taxon>
        <taxon>Bacteroidia</taxon>
        <taxon>Marinilabiliales</taxon>
        <taxon>Prolixibacteraceae</taxon>
        <taxon>Mangrovibacterium</taxon>
    </lineage>
</organism>
<dbReference type="PROSITE" id="PS50093">
    <property type="entry name" value="PKD"/>
    <property type="match status" value="1"/>
</dbReference>
<evidence type="ECO:0000313" key="5">
    <source>
        <dbReference type="EMBL" id="PTN09010.1"/>
    </source>
</evidence>
<dbReference type="InterPro" id="IPR000601">
    <property type="entry name" value="PKD_dom"/>
</dbReference>
<keyword evidence="6" id="KW-1185">Reference proteome</keyword>
<accession>A0A2T5C2N4</accession>
<dbReference type="SMART" id="SM00089">
    <property type="entry name" value="PKD"/>
    <property type="match status" value="1"/>
</dbReference>
<comment type="similarity">
    <text evidence="1">Belongs to the glycosyl hydrolase 16 family.</text>
</comment>
<dbReference type="SUPFAM" id="SSF49899">
    <property type="entry name" value="Concanavalin A-like lectins/glucanases"/>
    <property type="match status" value="1"/>
</dbReference>
<dbReference type="InterPro" id="IPR022409">
    <property type="entry name" value="PKD/Chitinase_dom"/>
</dbReference>
<feature type="domain" description="PKD" evidence="3">
    <location>
        <begin position="63"/>
        <end position="129"/>
    </location>
</feature>
<protein>
    <submittedName>
        <fullName evidence="5">Glycosyl hydrolase family 16</fullName>
    </submittedName>
</protein>
<dbReference type="PROSITE" id="PS51762">
    <property type="entry name" value="GH16_2"/>
    <property type="match status" value="1"/>
</dbReference>
<dbReference type="Gene3D" id="2.60.40.10">
    <property type="entry name" value="Immunoglobulins"/>
    <property type="match status" value="1"/>
</dbReference>
<keyword evidence="2" id="KW-0732">Signal</keyword>
<dbReference type="Gene3D" id="2.60.120.200">
    <property type="match status" value="1"/>
</dbReference>
<dbReference type="InterPro" id="IPR013320">
    <property type="entry name" value="ConA-like_dom_sf"/>
</dbReference>
<reference evidence="5 6" key="1">
    <citation type="submission" date="2018-04" db="EMBL/GenBank/DDBJ databases">
        <title>Genomic Encyclopedia of Archaeal and Bacterial Type Strains, Phase II (KMG-II): from individual species to whole genera.</title>
        <authorList>
            <person name="Goeker M."/>
        </authorList>
    </citation>
    <scope>NUCLEOTIDE SEQUENCE [LARGE SCALE GENOMIC DNA]</scope>
    <source>
        <strain evidence="5 6">DSM 28823</strain>
    </source>
</reference>